<dbReference type="PANTHER" id="PTHR48459">
    <property type="entry name" value="CUE DOMAIN-CONTAINING PROTEIN"/>
    <property type="match status" value="1"/>
</dbReference>
<name>A0A2U1KIL9_ARTAN</name>
<dbReference type="AlphaFoldDB" id="A0A2U1KIL9"/>
<organism evidence="2 3">
    <name type="scientific">Artemisia annua</name>
    <name type="common">Sweet wormwood</name>
    <dbReference type="NCBI Taxonomy" id="35608"/>
    <lineage>
        <taxon>Eukaryota</taxon>
        <taxon>Viridiplantae</taxon>
        <taxon>Streptophyta</taxon>
        <taxon>Embryophyta</taxon>
        <taxon>Tracheophyta</taxon>
        <taxon>Spermatophyta</taxon>
        <taxon>Magnoliopsida</taxon>
        <taxon>eudicotyledons</taxon>
        <taxon>Gunneridae</taxon>
        <taxon>Pentapetalae</taxon>
        <taxon>asterids</taxon>
        <taxon>campanulids</taxon>
        <taxon>Asterales</taxon>
        <taxon>Asteraceae</taxon>
        <taxon>Asteroideae</taxon>
        <taxon>Anthemideae</taxon>
        <taxon>Artemisiinae</taxon>
        <taxon>Artemisia</taxon>
    </lineage>
</organism>
<accession>A0A2U1KIL9</accession>
<evidence type="ECO:0000313" key="3">
    <source>
        <dbReference type="Proteomes" id="UP000245207"/>
    </source>
</evidence>
<dbReference type="STRING" id="35608.A0A2U1KIL9"/>
<evidence type="ECO:0000256" key="1">
    <source>
        <dbReference type="SAM" id="Coils"/>
    </source>
</evidence>
<feature type="coiled-coil region" evidence="1">
    <location>
        <begin position="129"/>
        <end position="181"/>
    </location>
</feature>
<reference evidence="2 3" key="1">
    <citation type="journal article" date="2018" name="Mol. Plant">
        <title>The genome of Artemisia annua provides insight into the evolution of Asteraceae family and artemisinin biosynthesis.</title>
        <authorList>
            <person name="Shen Q."/>
            <person name="Zhang L."/>
            <person name="Liao Z."/>
            <person name="Wang S."/>
            <person name="Yan T."/>
            <person name="Shi P."/>
            <person name="Liu M."/>
            <person name="Fu X."/>
            <person name="Pan Q."/>
            <person name="Wang Y."/>
            <person name="Lv Z."/>
            <person name="Lu X."/>
            <person name="Zhang F."/>
            <person name="Jiang W."/>
            <person name="Ma Y."/>
            <person name="Chen M."/>
            <person name="Hao X."/>
            <person name="Li L."/>
            <person name="Tang Y."/>
            <person name="Lv G."/>
            <person name="Zhou Y."/>
            <person name="Sun X."/>
            <person name="Brodelius P.E."/>
            <person name="Rose J.K.C."/>
            <person name="Tang K."/>
        </authorList>
    </citation>
    <scope>NUCLEOTIDE SEQUENCE [LARGE SCALE GENOMIC DNA]</scope>
    <source>
        <strain evidence="3">cv. Huhao1</strain>
        <tissue evidence="2">Leaf</tissue>
    </source>
</reference>
<dbReference type="EMBL" id="PKPP01017921">
    <property type="protein sequence ID" value="PWA36609.1"/>
    <property type="molecule type" value="Genomic_DNA"/>
</dbReference>
<keyword evidence="1" id="KW-0175">Coiled coil</keyword>
<dbReference type="PANTHER" id="PTHR48459:SF1">
    <property type="entry name" value="CUE DOMAIN-CONTAINING PROTEIN"/>
    <property type="match status" value="1"/>
</dbReference>
<protein>
    <submittedName>
        <fullName evidence="2">Uncharacterized protein</fullName>
    </submittedName>
</protein>
<comment type="caution">
    <text evidence="2">The sequence shown here is derived from an EMBL/GenBank/DDBJ whole genome shotgun (WGS) entry which is preliminary data.</text>
</comment>
<proteinExistence type="predicted"/>
<dbReference type="OrthoDB" id="620544at2759"/>
<keyword evidence="3" id="KW-1185">Reference proteome</keyword>
<gene>
    <name evidence="2" type="ORF">CTI12_AA598130</name>
</gene>
<sequence>MDLEFDQDSTTFNKSCELVDTTIEEAANSKKSLDSTMVSVTSLMKQVEYSERAAAQAKEAAAMSGLHILAKVDELKKKQQLAKETNDKHAGEVTARKAVLATEVKELQSRVSGVLNEGFTALGVLNQMRRDLKKRLTSALEEKKVADKEKVEREILARETLAYEESQMEKLVKDSERLKQEEVNNSKLQQFLLDRGHAIDILDEDISRKCQDVSLLKESLNQAVLSSNQTSSMLVSSTSSLTNDMSNEPAKSHVGHIDLEKSLGFGLEDDHVQGTTKEPMRREERVTLKPPIFFIRRELSSKIPNIDLKKQKVNKNLAVGADLNSSPSVSDIFTQAGHAQSAEGSVAFGQTYDQECKTAKPNGGAVIILLISEHRKLA</sequence>
<dbReference type="Proteomes" id="UP000245207">
    <property type="component" value="Unassembled WGS sequence"/>
</dbReference>
<evidence type="ECO:0000313" key="2">
    <source>
        <dbReference type="EMBL" id="PWA36609.1"/>
    </source>
</evidence>